<feature type="region of interest" description="Disordered" evidence="22">
    <location>
        <begin position="1516"/>
        <end position="1551"/>
    </location>
</feature>
<evidence type="ECO:0000256" key="2">
    <source>
        <dbReference type="ARBA" id="ARBA00004216"/>
    </source>
</evidence>
<keyword evidence="17" id="KW-0966">Cell projection</keyword>
<dbReference type="GO" id="GO:0004672">
    <property type="term" value="F:protein kinase activity"/>
    <property type="evidence" value="ECO:0007669"/>
    <property type="project" value="TreeGrafter"/>
</dbReference>
<keyword evidence="16" id="KW-0206">Cytoskeleton</keyword>
<sequence length="1798" mass="194296">MGLWKDEWGVGSGAVNEGSVLKDSQWMQDGSWNQSLPLSLLMKDGGGVLERDGGVFSEASSDGDLYLDSMADLDAGVGDFSDLTAFLSQDEINRSLDLAREAFSDAEDQGGPVSPIPRTQEPALYFPSPLNTTEYLTKSPSFPHQSKAPSPDDSHSVKVTSSQSFHLSRPIQATCEATALPEKFVCHKNITPVYKQDKPRLVHEGLELNERAASATEFCSRAATFIEELSSIFKGSSRLEQKGEEDSSSPDSGYLSPKSHWLPPQGSASVPSQPLSQQGAPQQGEPGLGTQPASMMGGMGVMGVPPLSVTGEPVVSGLMSVNELMGEQHIGAQLMGEQYSGAQLMGMQHNGAQLMGEQHSGAQLMAKQQHSGAQLMGEQHSGALLMGEQMHRGAQLMGKQQHSGAQLIGKQQHSGAQLIRKLQHSGAQLMGEQHSGAQLMGEQQHSGAQLMGKQQHSGAQLIGKQQHSAAQLIGKPQHSGAQLMGEQHSGAQLIGKQHNCGAQLMGEEHSGAQLIGKQQHSGAQLMGEQHSGAQLMGEQQHSGAQLMGKQQHSGAQLIRKQQHSGAQLIGKQQHSGAQLMGEQQHSGAQLIGKQQHSGAQLIGKPQHSGAQLMGEQHSGAQLMGEQHSGAQSVAGDLSLPHFTQRLKSQEVAEGHPIRLECRVAGNPQPLVRWFCEGWELHHCPDIQIWRDGDLHTLVIAEAFEDDTGRYTCVASNSLGADNTSAEVYIQGASSSDSEGEGSVSKSRSGAMPQVQKKTTSISLSIRSPSPKSPEAVPHRSTLVLSAPTHRMQSPVSSLYGGDGPLTAPPIFTKLLQDAQASEGQVVVLECRVRGSFPLQVQWFRQGQVIQDSPDFRILQKKPRSAAEPEEICTLVIAEAFPEDGGQFCCTATNLYGSVSSTAQLAVTGEAFNTPTAVYDSVRNGVASRDDSVFEDTQAFPPPPPTEISLLEVPPKIPPSTSAEGFHVNELEIWPSMSGLQPVNMYHDVEGQDRANWDLQNGRPASPPQPSFSMPPSEAQPDFPGPTKMSPLLVKEGPPLPTKPKLAEGIEEETECDRNAEQLKQLQDQILLEQQEAANWIQHQEQELEVPPLPQQPQEVPSPPSPPLPPPPSFQELESSAMQTSTFNYARPKQFIAAQSPGGTGPVGGYVTQSSGSSGSSLPSPLSPPTSQKPFTRVVLPPFSKGSSIASQSPSSPSFPPPPPPFLSSSISSSSGPAKDFPPPPPPPPPPVSSAPPFSPAHSNSSSPFTSMPQSPAGFLASVLPATPTSPSFNAALGLSKANGTIAFPRKQSRGTPRLASDSDIQGTKDAVIQDLERKLRFKEERMSNGQQRLTYEEKMARRLLGADNAATVLNTQQQDEEPATQDSSSSDIESVPQKEYKVSSFEQRLISEIEFRLERSPVEESDDDVQHDEDATGTGVVPFFDSKLKHYKVFEGMPVTFSCKIIGDPKPKIYWFKDGKQISKRSEHYRISRDADGTCNLHTAAASLDDDGNYTIMAGNPEGRVSCTGRMMVQAVNQRGRSQRSTPGHIRRPRSRSRDSGDENENIQERHFRPHFLQAPGDLIVQEGRLCRMDCKVSGLPTPDLIWQLNGQTIRPDSAHKMLVRENGVHSLVIEPVSSRDAGIYTCIASNRAGQNSFNLELIVAAKEMHKAPSFIEKLQNTGVAEGYPVRLECRVSAVPYPQIFWKKENESFTHNTDRISMHQDNCGYLCMIIQPAMKEDAGWYTVSAKNEAGIVSSTARLDVHTQWQQPNTPKPKKVRPSTSRYAALTERGLDVKAAFFPDSSPLQPGGLVESDDL</sequence>
<feature type="domain" description="Ig-like" evidence="23">
    <location>
        <begin position="1653"/>
        <end position="1743"/>
    </location>
</feature>
<organism evidence="24 25">
    <name type="scientific">Coregonus suidteri</name>
    <dbReference type="NCBI Taxonomy" id="861788"/>
    <lineage>
        <taxon>Eukaryota</taxon>
        <taxon>Metazoa</taxon>
        <taxon>Chordata</taxon>
        <taxon>Craniata</taxon>
        <taxon>Vertebrata</taxon>
        <taxon>Euteleostomi</taxon>
        <taxon>Actinopterygii</taxon>
        <taxon>Neopterygii</taxon>
        <taxon>Teleostei</taxon>
        <taxon>Protacanthopterygii</taxon>
        <taxon>Salmoniformes</taxon>
        <taxon>Salmonidae</taxon>
        <taxon>Coregoninae</taxon>
        <taxon>Coregonus</taxon>
    </lineage>
</organism>
<feature type="compositionally biased region" description="Polar residues" evidence="22">
    <location>
        <begin position="755"/>
        <end position="769"/>
    </location>
</feature>
<feature type="compositionally biased region" description="Pro residues" evidence="22">
    <location>
        <begin position="1219"/>
        <end position="1238"/>
    </location>
</feature>
<evidence type="ECO:0000256" key="21">
    <source>
        <dbReference type="ARBA" id="ARBA00072991"/>
    </source>
</evidence>
<evidence type="ECO:0000313" key="25">
    <source>
        <dbReference type="Proteomes" id="UP001356427"/>
    </source>
</evidence>
<keyword evidence="18" id="KW-0393">Immunoglobulin domain</keyword>
<dbReference type="PANTHER" id="PTHR47633">
    <property type="entry name" value="IMMUNOGLOBULIN"/>
    <property type="match status" value="1"/>
</dbReference>
<evidence type="ECO:0000256" key="6">
    <source>
        <dbReference type="ARBA" id="ARBA00004489"/>
    </source>
</evidence>
<keyword evidence="11" id="KW-0597">Phosphoprotein</keyword>
<keyword evidence="13" id="KW-0965">Cell junction</keyword>
<feature type="region of interest" description="Disordered" evidence="22">
    <location>
        <begin position="136"/>
        <end position="163"/>
    </location>
</feature>
<evidence type="ECO:0000256" key="14">
    <source>
        <dbReference type="ARBA" id="ARBA00023157"/>
    </source>
</evidence>
<evidence type="ECO:0000256" key="18">
    <source>
        <dbReference type="ARBA" id="ARBA00023319"/>
    </source>
</evidence>
<gene>
    <name evidence="24" type="ORF">J4Q44_G00154400</name>
</gene>
<evidence type="ECO:0000259" key="23">
    <source>
        <dbReference type="PROSITE" id="PS50835"/>
    </source>
</evidence>
<reference evidence="24 25" key="1">
    <citation type="submission" date="2021-04" db="EMBL/GenBank/DDBJ databases">
        <authorList>
            <person name="De Guttry C."/>
            <person name="Zahm M."/>
            <person name="Klopp C."/>
            <person name="Cabau C."/>
            <person name="Louis A."/>
            <person name="Berthelot C."/>
            <person name="Parey E."/>
            <person name="Roest Crollius H."/>
            <person name="Montfort J."/>
            <person name="Robinson-Rechavi M."/>
            <person name="Bucao C."/>
            <person name="Bouchez O."/>
            <person name="Gislard M."/>
            <person name="Lluch J."/>
            <person name="Milhes M."/>
            <person name="Lampietro C."/>
            <person name="Lopez Roques C."/>
            <person name="Donnadieu C."/>
            <person name="Braasch I."/>
            <person name="Desvignes T."/>
            <person name="Postlethwait J."/>
            <person name="Bobe J."/>
            <person name="Wedekind C."/>
            <person name="Guiguen Y."/>
        </authorList>
    </citation>
    <scope>NUCLEOTIDE SEQUENCE [LARGE SCALE GENOMIC DNA]</scope>
    <source>
        <strain evidence="24">Cs_M1</strain>
        <tissue evidence="24">Blood</tissue>
    </source>
</reference>
<keyword evidence="12" id="KW-0677">Repeat</keyword>
<dbReference type="FunFam" id="2.60.40.10:FF:001560">
    <property type="entry name" value="palladin isoform X1"/>
    <property type="match status" value="1"/>
</dbReference>
<comment type="subcellular location">
    <subcellularLocation>
        <location evidence="4">Cell junction</location>
        <location evidence="4">Focal adhesion</location>
    </subcellularLocation>
    <subcellularLocation>
        <location evidence="6">Cell projection</location>
        <location evidence="6">Axon</location>
    </subcellularLocation>
    <subcellularLocation>
        <location evidence="8">Cell projection</location>
        <location evidence="8">Growth cone</location>
    </subcellularLocation>
    <subcellularLocation>
        <location evidence="7">Cell projection</location>
        <location evidence="7">Lamellipodium</location>
    </subcellularLocation>
    <subcellularLocation>
        <location evidence="1">Cell projection</location>
        <location evidence="1">Podosome</location>
    </subcellularLocation>
    <subcellularLocation>
        <location evidence="5">Cell projection</location>
        <location evidence="5">Ruffle</location>
    </subcellularLocation>
    <subcellularLocation>
        <location evidence="3">Cytoplasm</location>
        <location evidence="3">Cytoskeleton</location>
    </subcellularLocation>
    <subcellularLocation>
        <location evidence="2">Cytoplasm</location>
        <location evidence="2">Myofibril</location>
        <location evidence="2">Sarcomere</location>
        <location evidence="2">Z line</location>
    </subcellularLocation>
</comment>
<keyword evidence="15" id="KW-0009">Actin-binding</keyword>
<feature type="region of interest" description="Disordered" evidence="22">
    <location>
        <begin position="1085"/>
        <end position="1271"/>
    </location>
</feature>
<feature type="domain" description="Ig-like" evidence="23">
    <location>
        <begin position="1554"/>
        <end position="1645"/>
    </location>
</feature>
<proteinExistence type="inferred from homology"/>
<keyword evidence="10" id="KW-0963">Cytoplasm</keyword>
<dbReference type="Pfam" id="PF07679">
    <property type="entry name" value="I-set"/>
    <property type="match status" value="5"/>
</dbReference>
<dbReference type="GO" id="GO:0030426">
    <property type="term" value="C:growth cone"/>
    <property type="evidence" value="ECO:0007669"/>
    <property type="project" value="UniProtKB-SubCell"/>
</dbReference>
<feature type="domain" description="Ig-like" evidence="23">
    <location>
        <begin position="809"/>
        <end position="907"/>
    </location>
</feature>
<dbReference type="InterPro" id="IPR013783">
    <property type="entry name" value="Ig-like_fold"/>
</dbReference>
<evidence type="ECO:0000256" key="8">
    <source>
        <dbReference type="ARBA" id="ARBA00004624"/>
    </source>
</evidence>
<feature type="region of interest" description="Disordered" evidence="22">
    <location>
        <begin position="1284"/>
        <end position="1305"/>
    </location>
</feature>
<evidence type="ECO:0000256" key="13">
    <source>
        <dbReference type="ARBA" id="ARBA00022949"/>
    </source>
</evidence>
<dbReference type="GO" id="GO:0001725">
    <property type="term" value="C:stress fiber"/>
    <property type="evidence" value="ECO:0007669"/>
    <property type="project" value="UniProtKB-ARBA"/>
</dbReference>
<dbReference type="PROSITE" id="PS50835">
    <property type="entry name" value="IG_LIKE"/>
    <property type="match status" value="5"/>
</dbReference>
<feature type="compositionally biased region" description="Pro residues" evidence="22">
    <location>
        <begin position="1090"/>
        <end position="1112"/>
    </location>
</feature>
<dbReference type="GO" id="GO:0030027">
    <property type="term" value="C:lamellipodium"/>
    <property type="evidence" value="ECO:0007669"/>
    <property type="project" value="UniProtKB-SubCell"/>
</dbReference>
<feature type="compositionally biased region" description="Low complexity" evidence="22">
    <location>
        <begin position="1183"/>
        <end position="1195"/>
    </location>
</feature>
<evidence type="ECO:0000256" key="4">
    <source>
        <dbReference type="ARBA" id="ARBA00004246"/>
    </source>
</evidence>
<evidence type="ECO:0000256" key="17">
    <source>
        <dbReference type="ARBA" id="ARBA00023273"/>
    </source>
</evidence>
<evidence type="ECO:0000256" key="15">
    <source>
        <dbReference type="ARBA" id="ARBA00023203"/>
    </source>
</evidence>
<dbReference type="FunFam" id="2.60.40.10:FF:000147">
    <property type="entry name" value="Myosin light chain kinase"/>
    <property type="match status" value="1"/>
</dbReference>
<evidence type="ECO:0000256" key="9">
    <source>
        <dbReference type="ARBA" id="ARBA00006692"/>
    </source>
</evidence>
<dbReference type="FunFam" id="2.60.40.10:FF:000761">
    <property type="entry name" value="palladin isoform X2"/>
    <property type="match status" value="1"/>
</dbReference>
<evidence type="ECO:0000256" key="7">
    <source>
        <dbReference type="ARBA" id="ARBA00004510"/>
    </source>
</evidence>
<dbReference type="SMART" id="SM00408">
    <property type="entry name" value="IGc2"/>
    <property type="match status" value="5"/>
</dbReference>
<feature type="compositionally biased region" description="Low complexity" evidence="22">
    <location>
        <begin position="733"/>
        <end position="746"/>
    </location>
</feature>
<feature type="domain" description="Ig-like" evidence="23">
    <location>
        <begin position="640"/>
        <end position="728"/>
    </location>
</feature>
<comment type="similarity">
    <text evidence="9">Belongs to the protein kinase superfamily. CAMK Ser/Thr protein kinase family.</text>
</comment>
<dbReference type="GO" id="GO:0005925">
    <property type="term" value="C:focal adhesion"/>
    <property type="evidence" value="ECO:0007669"/>
    <property type="project" value="UniProtKB-SubCell"/>
</dbReference>
<feature type="compositionally biased region" description="Low complexity" evidence="22">
    <location>
        <begin position="1148"/>
        <end position="1171"/>
    </location>
</feature>
<protein>
    <recommendedName>
        <fullName evidence="21">Palladin</fullName>
    </recommendedName>
</protein>
<accession>A0AAN8M874</accession>
<dbReference type="InterPro" id="IPR003598">
    <property type="entry name" value="Ig_sub2"/>
</dbReference>
<dbReference type="SMART" id="SM00409">
    <property type="entry name" value="IG"/>
    <property type="match status" value="5"/>
</dbReference>
<evidence type="ECO:0000256" key="5">
    <source>
        <dbReference type="ARBA" id="ARBA00004466"/>
    </source>
</evidence>
<dbReference type="FunFam" id="2.60.40.10:FF:001108">
    <property type="entry name" value="palladin isoform X2"/>
    <property type="match status" value="1"/>
</dbReference>
<dbReference type="PANTHER" id="PTHR47633:SF4">
    <property type="entry name" value="MYOPALLADIN ISOFORM X1"/>
    <property type="match status" value="1"/>
</dbReference>
<evidence type="ECO:0000256" key="19">
    <source>
        <dbReference type="ARBA" id="ARBA00061540"/>
    </source>
</evidence>
<evidence type="ECO:0000256" key="22">
    <source>
        <dbReference type="SAM" id="MobiDB-lite"/>
    </source>
</evidence>
<feature type="compositionally biased region" description="Polar residues" evidence="22">
    <location>
        <begin position="1516"/>
        <end position="1526"/>
    </location>
</feature>
<name>A0AAN8M874_9TELE</name>
<dbReference type="InterPro" id="IPR003599">
    <property type="entry name" value="Ig_sub"/>
</dbReference>
<dbReference type="GO" id="GO:0002102">
    <property type="term" value="C:podosome"/>
    <property type="evidence" value="ECO:0007669"/>
    <property type="project" value="UniProtKB-SubCell"/>
</dbReference>
<feature type="compositionally biased region" description="Pro residues" evidence="22">
    <location>
        <begin position="1196"/>
        <end position="1205"/>
    </location>
</feature>
<dbReference type="Proteomes" id="UP001356427">
    <property type="component" value="Unassembled WGS sequence"/>
</dbReference>
<feature type="compositionally biased region" description="Basic and acidic residues" evidence="22">
    <location>
        <begin position="1536"/>
        <end position="1551"/>
    </location>
</feature>
<feature type="compositionally biased region" description="Polar residues" evidence="22">
    <location>
        <begin position="136"/>
        <end position="148"/>
    </location>
</feature>
<evidence type="ECO:0000256" key="20">
    <source>
        <dbReference type="ARBA" id="ARBA00065150"/>
    </source>
</evidence>
<dbReference type="InterPro" id="IPR036179">
    <property type="entry name" value="Ig-like_dom_sf"/>
</dbReference>
<comment type="subunit">
    <text evidence="20">Interacts with EPS8. Interacts with LASP1. Interacts with VASP. Interacts with ACTN. Interacts with SORBS2. Interacts with PFN1. Interacts with LPP. Interacts with SPIN90. Interacts with SRC. Interacts with EZR. Interacts with RAI14.</text>
</comment>
<dbReference type="CDD" id="cd05892">
    <property type="entry name" value="IgI_Myotilin_C"/>
    <property type="match status" value="1"/>
</dbReference>
<feature type="compositionally biased region" description="Low complexity" evidence="22">
    <location>
        <begin position="1239"/>
        <end position="1250"/>
    </location>
</feature>
<feature type="region of interest" description="Disordered" evidence="22">
    <location>
        <begin position="1355"/>
        <end position="1379"/>
    </location>
</feature>
<feature type="region of interest" description="Disordered" evidence="22">
    <location>
        <begin position="995"/>
        <end position="1053"/>
    </location>
</feature>
<feature type="region of interest" description="Disordered" evidence="22">
    <location>
        <begin position="237"/>
        <end position="299"/>
    </location>
</feature>
<dbReference type="SUPFAM" id="SSF48726">
    <property type="entry name" value="Immunoglobulin"/>
    <property type="match status" value="5"/>
</dbReference>
<dbReference type="EMBL" id="JAGTTL010000013">
    <property type="protein sequence ID" value="KAK6313981.1"/>
    <property type="molecule type" value="Genomic_DNA"/>
</dbReference>
<comment type="similarity">
    <text evidence="19">Belongs to the myotilin/palladin family.</text>
</comment>
<dbReference type="InterPro" id="IPR007110">
    <property type="entry name" value="Ig-like_dom"/>
</dbReference>
<dbReference type="Gene3D" id="2.60.40.10">
    <property type="entry name" value="Immunoglobulins"/>
    <property type="match status" value="5"/>
</dbReference>
<keyword evidence="25" id="KW-1185">Reference proteome</keyword>
<feature type="region of interest" description="Disordered" evidence="22">
    <location>
        <begin position="104"/>
        <end position="123"/>
    </location>
</feature>
<dbReference type="GO" id="GO:0030018">
    <property type="term" value="C:Z disc"/>
    <property type="evidence" value="ECO:0007669"/>
    <property type="project" value="UniProtKB-SubCell"/>
</dbReference>
<evidence type="ECO:0000313" key="24">
    <source>
        <dbReference type="EMBL" id="KAK6313981.1"/>
    </source>
</evidence>
<evidence type="ECO:0000256" key="3">
    <source>
        <dbReference type="ARBA" id="ARBA00004245"/>
    </source>
</evidence>
<evidence type="ECO:0000256" key="16">
    <source>
        <dbReference type="ARBA" id="ARBA00023212"/>
    </source>
</evidence>
<evidence type="ECO:0000256" key="12">
    <source>
        <dbReference type="ARBA" id="ARBA00022737"/>
    </source>
</evidence>
<evidence type="ECO:0000256" key="1">
    <source>
        <dbReference type="ARBA" id="ARBA00004188"/>
    </source>
</evidence>
<evidence type="ECO:0000256" key="10">
    <source>
        <dbReference type="ARBA" id="ARBA00022490"/>
    </source>
</evidence>
<comment type="caution">
    <text evidence="24">The sequence shown here is derived from an EMBL/GenBank/DDBJ whole genome shotgun (WGS) entry which is preliminary data.</text>
</comment>
<feature type="domain" description="Ig-like" evidence="23">
    <location>
        <begin position="1422"/>
        <end position="1506"/>
    </location>
</feature>
<dbReference type="GO" id="GO:0001726">
    <property type="term" value="C:ruffle"/>
    <property type="evidence" value="ECO:0007669"/>
    <property type="project" value="UniProtKB-SubCell"/>
</dbReference>
<feature type="compositionally biased region" description="Low complexity" evidence="22">
    <location>
        <begin position="1206"/>
        <end position="1218"/>
    </location>
</feature>
<dbReference type="InterPro" id="IPR013098">
    <property type="entry name" value="Ig_I-set"/>
</dbReference>
<feature type="region of interest" description="Disordered" evidence="22">
    <location>
        <begin position="731"/>
        <end position="777"/>
    </location>
</feature>
<feature type="compositionally biased region" description="Polar residues" evidence="22">
    <location>
        <begin position="266"/>
        <end position="281"/>
    </location>
</feature>
<dbReference type="FunFam" id="2.60.40.10:FF:000256">
    <property type="entry name" value="myopalladin isoform X1"/>
    <property type="match status" value="1"/>
</dbReference>
<keyword evidence="14" id="KW-1015">Disulfide bond</keyword>
<evidence type="ECO:0000256" key="11">
    <source>
        <dbReference type="ARBA" id="ARBA00022553"/>
    </source>
</evidence>
<dbReference type="GO" id="GO:0003779">
    <property type="term" value="F:actin binding"/>
    <property type="evidence" value="ECO:0007669"/>
    <property type="project" value="UniProtKB-KW"/>
</dbReference>